<keyword evidence="3" id="KW-1185">Reference proteome</keyword>
<evidence type="ECO:0008006" key="4">
    <source>
        <dbReference type="Google" id="ProtNLM"/>
    </source>
</evidence>
<keyword evidence="1" id="KW-1133">Transmembrane helix</keyword>
<reference evidence="2" key="1">
    <citation type="submission" date="2022-01" db="EMBL/GenBank/DDBJ databases">
        <title>Microbacterium eymi and Microbacterium rhizovicinus sp. nov., isolated from the rhizospheric soil of Elymus tsukushiensis, a plant native to the Dokdo Islands, Republic of Korea.</title>
        <authorList>
            <person name="Hwang Y.J."/>
        </authorList>
    </citation>
    <scope>NUCLEOTIDE SEQUENCE</scope>
    <source>
        <strain evidence="2">KUDC0405</strain>
    </source>
</reference>
<organism evidence="2 3">
    <name type="scientific">Microbacterium elymi</name>
    <dbReference type="NCBI Taxonomy" id="2909587"/>
    <lineage>
        <taxon>Bacteria</taxon>
        <taxon>Bacillati</taxon>
        <taxon>Actinomycetota</taxon>
        <taxon>Actinomycetes</taxon>
        <taxon>Micrococcales</taxon>
        <taxon>Microbacteriaceae</taxon>
        <taxon>Microbacterium</taxon>
    </lineage>
</organism>
<evidence type="ECO:0000256" key="1">
    <source>
        <dbReference type="SAM" id="Phobius"/>
    </source>
</evidence>
<dbReference type="RefSeq" id="WP_259611784.1">
    <property type="nucleotide sequence ID" value="NZ_CP091139.2"/>
</dbReference>
<name>A0ABY5NJ75_9MICO</name>
<dbReference type="Proteomes" id="UP001054811">
    <property type="component" value="Chromosome"/>
</dbReference>
<feature type="transmembrane region" description="Helical" evidence="1">
    <location>
        <begin position="32"/>
        <end position="50"/>
    </location>
</feature>
<sequence>MNRAAAGPVVAGTALGAITGFVLWGLGMSWPAGVAVALFGLAGGIAWAGFAGGDRPLYARTHAEPRPGTRSDMTQIAWSLRGRNGEISDSGVKRLRAFARARLGRHGLDLDDERDAAQIRLRLGPAAADPLLGGHVRSIAEVERCLDALEALEETTADGPQTRATQGRG</sequence>
<dbReference type="EMBL" id="CP091139">
    <property type="protein sequence ID" value="UUT35225.1"/>
    <property type="molecule type" value="Genomic_DNA"/>
</dbReference>
<accession>A0ABY5NJ75</accession>
<evidence type="ECO:0000313" key="2">
    <source>
        <dbReference type="EMBL" id="UUT35225.1"/>
    </source>
</evidence>
<evidence type="ECO:0000313" key="3">
    <source>
        <dbReference type="Proteomes" id="UP001054811"/>
    </source>
</evidence>
<gene>
    <name evidence="2" type="ORF">L2X98_34000</name>
</gene>
<protein>
    <recommendedName>
        <fullName evidence="4">DUF2244 domain-containing protein</fullName>
    </recommendedName>
</protein>
<keyword evidence="1" id="KW-0472">Membrane</keyword>
<keyword evidence="1" id="KW-0812">Transmembrane</keyword>
<proteinExistence type="predicted"/>